<evidence type="ECO:0000256" key="3">
    <source>
        <dbReference type="SAM" id="MobiDB-lite"/>
    </source>
</evidence>
<dbReference type="SUPFAM" id="SSF55418">
    <property type="entry name" value="eIF4e-like"/>
    <property type="match status" value="1"/>
</dbReference>
<name>A0A914WGN3_9BILA</name>
<evidence type="ECO:0000313" key="4">
    <source>
        <dbReference type="Proteomes" id="UP000887566"/>
    </source>
</evidence>
<dbReference type="PANTHER" id="PTHR11960:SF69">
    <property type="entry name" value="EUKARYOTIC TRANSLATION INITIATION FACTOR 4E-3"/>
    <property type="match status" value="1"/>
</dbReference>
<evidence type="ECO:0000256" key="1">
    <source>
        <dbReference type="ARBA" id="ARBA00032656"/>
    </source>
</evidence>
<dbReference type="AlphaFoldDB" id="A0A914WGN3"/>
<dbReference type="InterPro" id="IPR019770">
    <property type="entry name" value="TIF_eIF_4E_CS"/>
</dbReference>
<dbReference type="WBParaSite" id="PSAMB.scaffold4047size15871.g23307.t1">
    <property type="protein sequence ID" value="PSAMB.scaffold4047size15871.g23307.t1"/>
    <property type="gene ID" value="PSAMB.scaffold4047size15871.g23307"/>
</dbReference>
<dbReference type="PROSITE" id="PS00813">
    <property type="entry name" value="IF4E"/>
    <property type="match status" value="1"/>
</dbReference>
<dbReference type="Pfam" id="PF01652">
    <property type="entry name" value="IF4E"/>
    <property type="match status" value="1"/>
</dbReference>
<dbReference type="Proteomes" id="UP000887566">
    <property type="component" value="Unplaced"/>
</dbReference>
<keyword evidence="2" id="KW-0648">Protein biosynthesis</keyword>
<keyword evidence="2" id="KW-0694">RNA-binding</keyword>
<sequence length="242" mass="27483">MTDNENKTATGSDEGAEGLQSEAVSIGTDGASEQSPSKSQSNDGLPAELLVKHPLQSRWVLWYLKADRNKDWEDCLKQVTVFDTVEDFWALYNHIQVASGLNWGSDYYLFKEGIKPMWEDDSNIKGGRWLVTVDKLKRNELLDHYWLELLMAIIGEQFEEHGEHICGAVVNVRQKGDKVSLWTRDALKDDVNKRIGQILKAKLEIPDSEPIRYEVHKDSSVKTGSMVKPRITIPAKEKEVAR</sequence>
<dbReference type="Gene3D" id="3.30.760.10">
    <property type="entry name" value="RNA Cap, Translation Initiation Factor Eif4e"/>
    <property type="match status" value="1"/>
</dbReference>
<reference evidence="5 6" key="1">
    <citation type="submission" date="2022-11" db="UniProtKB">
        <authorList>
            <consortium name="WormBaseParasite"/>
        </authorList>
    </citation>
    <scope>IDENTIFICATION</scope>
</reference>
<evidence type="ECO:0000313" key="6">
    <source>
        <dbReference type="WBParaSite" id="PSAMB.scaffold6224size9931.g28118.t1"/>
    </source>
</evidence>
<feature type="compositionally biased region" description="Polar residues" evidence="3">
    <location>
        <begin position="31"/>
        <end position="43"/>
    </location>
</feature>
<keyword evidence="4" id="KW-1185">Reference proteome</keyword>
<evidence type="ECO:0000256" key="2">
    <source>
        <dbReference type="RuleBase" id="RU004374"/>
    </source>
</evidence>
<proteinExistence type="inferred from homology"/>
<comment type="similarity">
    <text evidence="2">Belongs to the eukaryotic initiation factor 4E family.</text>
</comment>
<organism evidence="4 5">
    <name type="scientific">Plectus sambesii</name>
    <dbReference type="NCBI Taxonomy" id="2011161"/>
    <lineage>
        <taxon>Eukaryota</taxon>
        <taxon>Metazoa</taxon>
        <taxon>Ecdysozoa</taxon>
        <taxon>Nematoda</taxon>
        <taxon>Chromadorea</taxon>
        <taxon>Plectida</taxon>
        <taxon>Plectina</taxon>
        <taxon>Plectoidea</taxon>
        <taxon>Plectidae</taxon>
        <taxon>Plectus</taxon>
    </lineage>
</organism>
<protein>
    <recommendedName>
        <fullName evidence="1">eIF-4F 25 kDa subunit</fullName>
    </recommendedName>
</protein>
<accession>A0A914WGN3</accession>
<dbReference type="GO" id="GO:0003743">
    <property type="term" value="F:translation initiation factor activity"/>
    <property type="evidence" value="ECO:0007669"/>
    <property type="project" value="UniProtKB-KW"/>
</dbReference>
<dbReference type="WBParaSite" id="PSAMB.scaffold6224size9931.g28118.t1">
    <property type="protein sequence ID" value="PSAMB.scaffold6224size9931.g28118.t1"/>
    <property type="gene ID" value="PSAMB.scaffold6224size9931.g28118"/>
</dbReference>
<dbReference type="InterPro" id="IPR001040">
    <property type="entry name" value="TIF_eIF_4E"/>
</dbReference>
<dbReference type="InterPro" id="IPR023398">
    <property type="entry name" value="TIF_eIF4e-like"/>
</dbReference>
<dbReference type="PANTHER" id="PTHR11960">
    <property type="entry name" value="EUKARYOTIC TRANSLATION INITIATION FACTOR 4E RELATED"/>
    <property type="match status" value="1"/>
</dbReference>
<keyword evidence="2" id="KW-0396">Initiation factor</keyword>
<dbReference type="GO" id="GO:0000340">
    <property type="term" value="F:RNA 7-methylguanosine cap binding"/>
    <property type="evidence" value="ECO:0007669"/>
    <property type="project" value="TreeGrafter"/>
</dbReference>
<evidence type="ECO:0000313" key="5">
    <source>
        <dbReference type="WBParaSite" id="PSAMB.scaffold4047size15871.g23307.t1"/>
    </source>
</evidence>
<feature type="region of interest" description="Disordered" evidence="3">
    <location>
        <begin position="1"/>
        <end position="44"/>
    </location>
</feature>
<dbReference type="GO" id="GO:0016281">
    <property type="term" value="C:eukaryotic translation initiation factor 4F complex"/>
    <property type="evidence" value="ECO:0007669"/>
    <property type="project" value="TreeGrafter"/>
</dbReference>